<gene>
    <name evidence="1" type="ORF">ACMU_14620</name>
</gene>
<evidence type="ECO:0008006" key="3">
    <source>
        <dbReference type="Google" id="ProtNLM"/>
    </source>
</evidence>
<name>A0A037ZEV3_9RHOB</name>
<comment type="caution">
    <text evidence="1">The sequence shown here is derived from an EMBL/GenBank/DDBJ whole genome shotgun (WGS) entry which is preliminary data.</text>
</comment>
<dbReference type="STRING" id="1454373.ACMU_14620"/>
<organism evidence="1 2">
    <name type="scientific">Actibacterium mucosum KCTC 23349</name>
    <dbReference type="NCBI Taxonomy" id="1454373"/>
    <lineage>
        <taxon>Bacteria</taxon>
        <taxon>Pseudomonadati</taxon>
        <taxon>Pseudomonadota</taxon>
        <taxon>Alphaproteobacteria</taxon>
        <taxon>Rhodobacterales</taxon>
        <taxon>Roseobacteraceae</taxon>
        <taxon>Actibacterium</taxon>
    </lineage>
</organism>
<dbReference type="Gene3D" id="3.40.50.1820">
    <property type="entry name" value="alpha/beta hydrolase"/>
    <property type="match status" value="1"/>
</dbReference>
<dbReference type="Proteomes" id="UP000026249">
    <property type="component" value="Unassembled WGS sequence"/>
</dbReference>
<evidence type="ECO:0000313" key="1">
    <source>
        <dbReference type="EMBL" id="KAJ54990.1"/>
    </source>
</evidence>
<protein>
    <recommendedName>
        <fullName evidence="3">AB hydrolase-1 domain-containing protein</fullName>
    </recommendedName>
</protein>
<proteinExistence type="predicted"/>
<dbReference type="SUPFAM" id="SSF53474">
    <property type="entry name" value="alpha/beta-Hydrolases"/>
    <property type="match status" value="1"/>
</dbReference>
<dbReference type="RefSeq" id="WP_035260139.1">
    <property type="nucleotide sequence ID" value="NZ_JFKE01000005.1"/>
</dbReference>
<dbReference type="EMBL" id="JFKE01000005">
    <property type="protein sequence ID" value="KAJ54990.1"/>
    <property type="molecule type" value="Genomic_DNA"/>
</dbReference>
<accession>A0A037ZEV3</accession>
<dbReference type="OrthoDB" id="7841084at2"/>
<dbReference type="InterPro" id="IPR029058">
    <property type="entry name" value="AB_hydrolase_fold"/>
</dbReference>
<evidence type="ECO:0000313" key="2">
    <source>
        <dbReference type="Proteomes" id="UP000026249"/>
    </source>
</evidence>
<keyword evidence="2" id="KW-1185">Reference proteome</keyword>
<sequence>MEETIGPDAVFVPGSSGHLVVVFGSLASVYTKTYEGYDFFAGRDDNALFIRDTGPLAFHNGFTGLTNNIEENVEFLKVFRSRVGAERTTFVGISSGGYAAILLGALLGIDDVIAVNPVTVWDPAIAAQKNIGERIPRSFAQLNEFYARSGTAPKYLDLQQVLADHPDGIKLVGLHYGVEDAIDSANAKHLEGAPSVALAAHSCPVHSLLAATMIEQGVMAHHMNTPLAQLTEDYKAFS</sequence>
<dbReference type="AlphaFoldDB" id="A0A037ZEV3"/>
<reference evidence="1 2" key="1">
    <citation type="submission" date="2014-03" db="EMBL/GenBank/DDBJ databases">
        <title>Draft Genome Sequence of Actibacterium mucosum KCTC 23349, a Marine Alphaproteobacterium with Complex Ionic Requirements Isolated from Mediterranean Seawater at Malvarrosa Beach, Valencia, Spain.</title>
        <authorList>
            <person name="Arahal D.R."/>
            <person name="Shao Z."/>
            <person name="Lai Q."/>
            <person name="Pujalte M.J."/>
        </authorList>
    </citation>
    <scope>NUCLEOTIDE SEQUENCE [LARGE SCALE GENOMIC DNA]</scope>
    <source>
        <strain evidence="1 2">KCTC 23349</strain>
    </source>
</reference>